<feature type="domain" description="Isochorismatase-like" evidence="3">
    <location>
        <begin position="8"/>
        <end position="182"/>
    </location>
</feature>
<dbReference type="GO" id="GO:0016787">
    <property type="term" value="F:hydrolase activity"/>
    <property type="evidence" value="ECO:0007669"/>
    <property type="project" value="UniProtKB-KW"/>
</dbReference>
<keyword evidence="5" id="KW-1185">Reference proteome</keyword>
<accession>A0AA96RF09</accession>
<evidence type="ECO:0000256" key="1">
    <source>
        <dbReference type="ARBA" id="ARBA00006336"/>
    </source>
</evidence>
<dbReference type="InterPro" id="IPR000868">
    <property type="entry name" value="Isochorismatase-like_dom"/>
</dbReference>
<dbReference type="InterPro" id="IPR050272">
    <property type="entry name" value="Isochorismatase-like_hydrls"/>
</dbReference>
<dbReference type="Gene3D" id="3.40.50.850">
    <property type="entry name" value="Isochorismatase-like"/>
    <property type="match status" value="1"/>
</dbReference>
<reference evidence="4 5" key="1">
    <citation type="submission" date="2022-02" db="EMBL/GenBank/DDBJ databases">
        <title>Paenibacillus sp. MBLB1776 Whole Genome Shotgun Sequencing.</title>
        <authorList>
            <person name="Hwang C.Y."/>
            <person name="Cho E.-S."/>
            <person name="Seo M.-J."/>
        </authorList>
    </citation>
    <scope>NUCLEOTIDE SEQUENCE [LARGE SCALE GENOMIC DNA]</scope>
    <source>
        <strain evidence="4 5">MBLB1776</strain>
    </source>
</reference>
<dbReference type="PANTHER" id="PTHR43540">
    <property type="entry name" value="PEROXYUREIDOACRYLATE/UREIDOACRYLATE AMIDOHYDROLASE-RELATED"/>
    <property type="match status" value="1"/>
</dbReference>
<dbReference type="KEGG" id="paun:MJA45_25800"/>
<dbReference type="PANTHER" id="PTHR43540:SF1">
    <property type="entry name" value="ISOCHORISMATASE HYDROLASE"/>
    <property type="match status" value="1"/>
</dbReference>
<gene>
    <name evidence="4" type="ORF">MJA45_25800</name>
</gene>
<dbReference type="EMBL" id="CP130318">
    <property type="protein sequence ID" value="WNQ10991.1"/>
    <property type="molecule type" value="Genomic_DNA"/>
</dbReference>
<keyword evidence="2 4" id="KW-0378">Hydrolase</keyword>
<sequence>MTSGLRCTALLVMDLQNGIVSRFVSKPELLLPFKQAIEAARVHGVPVIYVRVAFREGYPEVSPNNKSFAAITQVGGMTESDEATQIYSAVQPQPGELLVTKRRVSAFTGSDLEAILRARGIDTLVLTGIATSGVVLSTLREAADKDFALQVLSDACLDADPEVHRVLMEKVFPRQADVMTAEAWIASLNEGNG</sequence>
<dbReference type="Proteomes" id="UP001305702">
    <property type="component" value="Chromosome"/>
</dbReference>
<evidence type="ECO:0000259" key="3">
    <source>
        <dbReference type="Pfam" id="PF00857"/>
    </source>
</evidence>
<dbReference type="Pfam" id="PF00857">
    <property type="entry name" value="Isochorismatase"/>
    <property type="match status" value="1"/>
</dbReference>
<dbReference type="SUPFAM" id="SSF52499">
    <property type="entry name" value="Isochorismatase-like hydrolases"/>
    <property type="match status" value="1"/>
</dbReference>
<dbReference type="CDD" id="cd00431">
    <property type="entry name" value="cysteine_hydrolases"/>
    <property type="match status" value="1"/>
</dbReference>
<comment type="similarity">
    <text evidence="1">Belongs to the isochorismatase family.</text>
</comment>
<evidence type="ECO:0000313" key="5">
    <source>
        <dbReference type="Proteomes" id="UP001305702"/>
    </source>
</evidence>
<proteinExistence type="inferred from homology"/>
<evidence type="ECO:0000256" key="2">
    <source>
        <dbReference type="ARBA" id="ARBA00022801"/>
    </source>
</evidence>
<name>A0AA96RF09_9BACL</name>
<protein>
    <submittedName>
        <fullName evidence="4">Cysteine hydrolase</fullName>
    </submittedName>
</protein>
<evidence type="ECO:0000313" key="4">
    <source>
        <dbReference type="EMBL" id="WNQ10991.1"/>
    </source>
</evidence>
<dbReference type="AlphaFoldDB" id="A0AA96RF09"/>
<dbReference type="RefSeq" id="WP_315604767.1">
    <property type="nucleotide sequence ID" value="NZ_CP130318.1"/>
</dbReference>
<dbReference type="InterPro" id="IPR036380">
    <property type="entry name" value="Isochorismatase-like_sf"/>
</dbReference>
<organism evidence="4 5">
    <name type="scientific">Paenibacillus aurantius</name>
    <dbReference type="NCBI Taxonomy" id="2918900"/>
    <lineage>
        <taxon>Bacteria</taxon>
        <taxon>Bacillati</taxon>
        <taxon>Bacillota</taxon>
        <taxon>Bacilli</taxon>
        <taxon>Bacillales</taxon>
        <taxon>Paenibacillaceae</taxon>
        <taxon>Paenibacillus</taxon>
    </lineage>
</organism>